<proteinExistence type="predicted"/>
<evidence type="ECO:0000256" key="3">
    <source>
        <dbReference type="ARBA" id="ARBA00023163"/>
    </source>
</evidence>
<dbReference type="Gene3D" id="1.10.10.60">
    <property type="entry name" value="Homeodomain-like"/>
    <property type="match status" value="1"/>
</dbReference>
<dbReference type="InterPro" id="IPR018060">
    <property type="entry name" value="HTH_AraC"/>
</dbReference>
<dbReference type="Pfam" id="PF12833">
    <property type="entry name" value="HTH_18"/>
    <property type="match status" value="1"/>
</dbReference>
<evidence type="ECO:0000256" key="2">
    <source>
        <dbReference type="ARBA" id="ARBA00023125"/>
    </source>
</evidence>
<dbReference type="PANTHER" id="PTHR46796">
    <property type="entry name" value="HTH-TYPE TRANSCRIPTIONAL ACTIVATOR RHAS-RELATED"/>
    <property type="match status" value="1"/>
</dbReference>
<organism evidence="5 6">
    <name type="scientific">Steroidobacter agaridevorans</name>
    <dbReference type="NCBI Taxonomy" id="2695856"/>
    <lineage>
        <taxon>Bacteria</taxon>
        <taxon>Pseudomonadati</taxon>
        <taxon>Pseudomonadota</taxon>
        <taxon>Gammaproteobacteria</taxon>
        <taxon>Steroidobacterales</taxon>
        <taxon>Steroidobacteraceae</taxon>
        <taxon>Steroidobacter</taxon>
    </lineage>
</organism>
<keyword evidence="1" id="KW-0805">Transcription regulation</keyword>
<dbReference type="Proteomes" id="UP000445000">
    <property type="component" value="Unassembled WGS sequence"/>
</dbReference>
<keyword evidence="6" id="KW-1185">Reference proteome</keyword>
<feature type="domain" description="HTH araC/xylS-type" evidence="4">
    <location>
        <begin position="187"/>
        <end position="288"/>
    </location>
</feature>
<reference evidence="6" key="1">
    <citation type="submission" date="2020-01" db="EMBL/GenBank/DDBJ databases">
        <title>'Steroidobacter agaridevorans' sp. nov., agar-degrading bacteria isolated from rhizosphere soils.</title>
        <authorList>
            <person name="Ikenaga M."/>
            <person name="Kataoka M."/>
            <person name="Murouchi A."/>
            <person name="Katsuragi S."/>
            <person name="Sakai M."/>
        </authorList>
    </citation>
    <scope>NUCLEOTIDE SEQUENCE [LARGE SCALE GENOMIC DNA]</scope>
    <source>
        <strain evidence="6">YU21-B</strain>
    </source>
</reference>
<keyword evidence="3" id="KW-0804">Transcription</keyword>
<dbReference type="PROSITE" id="PS01124">
    <property type="entry name" value="HTH_ARAC_FAMILY_2"/>
    <property type="match status" value="1"/>
</dbReference>
<comment type="caution">
    <text evidence="5">The sequence shown here is derived from an EMBL/GenBank/DDBJ whole genome shotgun (WGS) entry which is preliminary data.</text>
</comment>
<dbReference type="GO" id="GO:0043565">
    <property type="term" value="F:sequence-specific DNA binding"/>
    <property type="evidence" value="ECO:0007669"/>
    <property type="project" value="InterPro"/>
</dbReference>
<sequence length="316" mass="34588">MRGTAGCFVRTAPAATHWWIEGIDLATSSMQQLHTGGPFTFAGTGAAGTLTFQVPLTDPGRVRINGQSLASDAFLFLHGDCPLVWTGSDACRWGTVTFPSNHTLAAQAVVSFSGESADRTVHRRTPKRFLDEVKQLIDSALAAEVAGQQAIEDALATALMHALEHSLPVHPARNAGRPQLSRSAVIARSLALIAANPSQPLFIDDLCRATQVSERALRNIFQEYFGVGPMRLLKIRQLHEIRAALLRSQPGDDTVTHIAARFGVLDPSLLARNYKILFGETPSRTLHREPADSQERMHVGWLRYASQIFLDDQPLR</sequence>
<dbReference type="GO" id="GO:0003700">
    <property type="term" value="F:DNA-binding transcription factor activity"/>
    <property type="evidence" value="ECO:0007669"/>
    <property type="project" value="InterPro"/>
</dbReference>
<dbReference type="PANTHER" id="PTHR46796:SF12">
    <property type="entry name" value="HTH-TYPE DNA-BINDING TRANSCRIPTIONAL ACTIVATOR EUTR"/>
    <property type="match status" value="1"/>
</dbReference>
<keyword evidence="2" id="KW-0238">DNA-binding</keyword>
<evidence type="ECO:0000256" key="1">
    <source>
        <dbReference type="ARBA" id="ARBA00023015"/>
    </source>
</evidence>
<dbReference type="SMART" id="SM00342">
    <property type="entry name" value="HTH_ARAC"/>
    <property type="match status" value="1"/>
</dbReference>
<name>A0A829YJD2_9GAMM</name>
<gene>
    <name evidence="5" type="ORF">GCM10011487_46260</name>
</gene>
<dbReference type="AlphaFoldDB" id="A0A829YJD2"/>
<evidence type="ECO:0000259" key="4">
    <source>
        <dbReference type="PROSITE" id="PS01124"/>
    </source>
</evidence>
<dbReference type="EMBL" id="BLJN01000004">
    <property type="protein sequence ID" value="GFE82626.1"/>
    <property type="molecule type" value="Genomic_DNA"/>
</dbReference>
<evidence type="ECO:0000313" key="6">
    <source>
        <dbReference type="Proteomes" id="UP000445000"/>
    </source>
</evidence>
<accession>A0A829YJD2</accession>
<protein>
    <recommendedName>
        <fullName evidence="4">HTH araC/xylS-type domain-containing protein</fullName>
    </recommendedName>
</protein>
<evidence type="ECO:0000313" key="5">
    <source>
        <dbReference type="EMBL" id="GFE82626.1"/>
    </source>
</evidence>
<dbReference type="InterPro" id="IPR050204">
    <property type="entry name" value="AraC_XylS_family_regulators"/>
</dbReference>